<dbReference type="Gene3D" id="3.30.470.30">
    <property type="entry name" value="DNA ligase/mRNA capping enzyme"/>
    <property type="match status" value="1"/>
</dbReference>
<comment type="catalytic activity">
    <reaction evidence="12 14">
        <text>NAD(+) + (deoxyribonucleotide)n-3'-hydroxyl + 5'-phospho-(deoxyribonucleotide)m = (deoxyribonucleotide)n+m + AMP + beta-nicotinamide D-nucleotide.</text>
        <dbReference type="EC" id="6.5.1.2"/>
    </reaction>
</comment>
<dbReference type="Pfam" id="PF01653">
    <property type="entry name" value="DNA_ligase_aden"/>
    <property type="match status" value="1"/>
</dbReference>
<keyword evidence="17" id="KW-1185">Reference proteome</keyword>
<dbReference type="CDD" id="cd00114">
    <property type="entry name" value="LIGANc"/>
    <property type="match status" value="1"/>
</dbReference>
<name>A0AAE7BBD0_9BACT</name>
<dbReference type="RefSeq" id="WP_128358161.1">
    <property type="nucleotide sequence ID" value="NZ_CP053840.1"/>
</dbReference>
<dbReference type="InterPro" id="IPR018239">
    <property type="entry name" value="DNA_ligase_AS"/>
</dbReference>
<keyword evidence="10 14" id="KW-0520">NAD</keyword>
<evidence type="ECO:0000256" key="11">
    <source>
        <dbReference type="ARBA" id="ARBA00023204"/>
    </source>
</evidence>
<dbReference type="PANTHER" id="PTHR23389:SF9">
    <property type="entry name" value="DNA LIGASE"/>
    <property type="match status" value="1"/>
</dbReference>
<sequence>MTKIEYELNIKKLISWAHEYYVNDNPLATDEEYDKLARSCLAYESENPTLSHPNSPNKRVGGFILEGFEKASHLSRMWSQEDVFNTQELEDWIKRAHKVNTNLEFFCQPKFDGASLNLIYENGLLRQAITRGDGSIGEDVTNNVKTIHSIPLQIAEKSLVEIRGEIVIKKADFEKINIERVKSNDQVFANPRNAAAGSLRQLDPTITAKRKLFFNVWGVGLNSLRFTKYSQMMDYIYSLGFVKPPMQTITSSVEGIENLYHEIIKVRDDIEMMLDGMVVKIDDIETQDELGYTVKFPRWSCAYKFPALEKTTKIKDIILQVGRTGVITPVAIVEPTDIEGVIVERASLHNFDEIARKDIRINDEVIIIRSGDVIPKITKVFTDRRDGTQLNILRPTSCPDCASELLDEGALIKCQNLDCPSRVVNSIIYFASKNCMNIDGLGNKIVETLVNEKKIFDILDLYSLKYEDLENLEGFKEKKINNLLNALNNTKATALHRIINALGIEHIGEVASKQICLEFGLKVVDIDYDSLIALDGIGEQMANSFCEFMRVNKELVLKLFEIINPTVEEKVEVEENNFKGKTIVLTGTMSVSRGDIKKKLELLGAKISSSVSKKTDFVIYGEDAGSKYDKAIELNVQVLTEDEMNKMI</sequence>
<keyword evidence="5 14" id="KW-0235">DNA replication</keyword>
<dbReference type="SMART" id="SM00292">
    <property type="entry name" value="BRCT"/>
    <property type="match status" value="1"/>
</dbReference>
<feature type="binding site" evidence="14">
    <location>
        <position position="414"/>
    </location>
    <ligand>
        <name>Zn(2+)</name>
        <dbReference type="ChEBI" id="CHEBI:29105"/>
    </ligand>
</feature>
<accession>A0AAE7BBD0</accession>
<comment type="function">
    <text evidence="1 14">DNA ligase that catalyzes the formation of phosphodiester linkages between 5'-phosphoryl and 3'-hydroxyl groups in double-stranded DNA using NAD as a coenzyme and as the energy source for the reaction. It is essential for DNA replication and repair of damaged DNA.</text>
</comment>
<dbReference type="Gene3D" id="2.40.50.140">
    <property type="entry name" value="Nucleic acid-binding proteins"/>
    <property type="match status" value="1"/>
</dbReference>
<feature type="binding site" evidence="14">
    <location>
        <position position="280"/>
    </location>
    <ligand>
        <name>NAD(+)</name>
        <dbReference type="ChEBI" id="CHEBI:57540"/>
    </ligand>
</feature>
<evidence type="ECO:0000256" key="12">
    <source>
        <dbReference type="ARBA" id="ARBA00034005"/>
    </source>
</evidence>
<dbReference type="InterPro" id="IPR010994">
    <property type="entry name" value="RuvA_2-like"/>
</dbReference>
<dbReference type="NCBIfam" id="NF005932">
    <property type="entry name" value="PRK07956.1"/>
    <property type="match status" value="1"/>
</dbReference>
<dbReference type="Gene3D" id="1.10.150.20">
    <property type="entry name" value="5' to 3' exonuclease, C-terminal subdomain"/>
    <property type="match status" value="2"/>
</dbReference>
<dbReference type="Gene3D" id="3.40.50.10190">
    <property type="entry name" value="BRCT domain"/>
    <property type="match status" value="1"/>
</dbReference>
<dbReference type="InterPro" id="IPR001357">
    <property type="entry name" value="BRCT_dom"/>
</dbReference>
<dbReference type="Proteomes" id="UP000503482">
    <property type="component" value="Chromosome"/>
</dbReference>
<dbReference type="InterPro" id="IPR013839">
    <property type="entry name" value="DNAligase_adenylation"/>
</dbReference>
<dbReference type="PIRSF" id="PIRSF001604">
    <property type="entry name" value="LigA"/>
    <property type="match status" value="1"/>
</dbReference>
<keyword evidence="11 14" id="KW-0234">DNA repair</keyword>
<evidence type="ECO:0000256" key="2">
    <source>
        <dbReference type="ARBA" id="ARBA00012722"/>
    </source>
</evidence>
<evidence type="ECO:0000256" key="6">
    <source>
        <dbReference type="ARBA" id="ARBA00022723"/>
    </source>
</evidence>
<dbReference type="GO" id="GO:0006281">
    <property type="term" value="P:DNA repair"/>
    <property type="evidence" value="ECO:0007669"/>
    <property type="project" value="UniProtKB-KW"/>
</dbReference>
<dbReference type="Gene3D" id="1.10.287.610">
    <property type="entry name" value="Helix hairpin bin"/>
    <property type="match status" value="1"/>
</dbReference>
<dbReference type="InterPro" id="IPR012340">
    <property type="entry name" value="NA-bd_OB-fold"/>
</dbReference>
<dbReference type="PANTHER" id="PTHR23389">
    <property type="entry name" value="CHROMOSOME TRANSMISSION FIDELITY FACTOR 18"/>
    <property type="match status" value="1"/>
</dbReference>
<proteinExistence type="inferred from homology"/>
<feature type="binding site" evidence="14">
    <location>
        <position position="304"/>
    </location>
    <ligand>
        <name>NAD(+)</name>
        <dbReference type="ChEBI" id="CHEBI:57540"/>
    </ligand>
</feature>
<evidence type="ECO:0000256" key="8">
    <source>
        <dbReference type="ARBA" id="ARBA00022833"/>
    </source>
</evidence>
<evidence type="ECO:0000256" key="10">
    <source>
        <dbReference type="ARBA" id="ARBA00023027"/>
    </source>
</evidence>
<evidence type="ECO:0000256" key="7">
    <source>
        <dbReference type="ARBA" id="ARBA00022763"/>
    </source>
</evidence>
<evidence type="ECO:0000256" key="14">
    <source>
        <dbReference type="HAMAP-Rule" id="MF_01588"/>
    </source>
</evidence>
<dbReference type="PROSITE" id="PS01055">
    <property type="entry name" value="DNA_LIGASE_N1"/>
    <property type="match status" value="1"/>
</dbReference>
<dbReference type="InterPro" id="IPR041663">
    <property type="entry name" value="DisA/LigA_HHH"/>
</dbReference>
<dbReference type="GO" id="GO:0003911">
    <property type="term" value="F:DNA ligase (NAD+) activity"/>
    <property type="evidence" value="ECO:0007669"/>
    <property type="project" value="UniProtKB-UniRule"/>
</dbReference>
<protein>
    <recommendedName>
        <fullName evidence="3 14">DNA ligase</fullName>
        <ecNumber evidence="2 14">6.5.1.2</ecNumber>
    </recommendedName>
    <alternativeName>
        <fullName evidence="14">Polydeoxyribonucleotide synthase [NAD(+)]</fullName>
    </alternativeName>
</protein>
<comment type="cofactor">
    <cofactor evidence="14">
        <name>Mg(2+)</name>
        <dbReference type="ChEBI" id="CHEBI:18420"/>
    </cofactor>
    <cofactor evidence="14">
        <name>Mn(2+)</name>
        <dbReference type="ChEBI" id="CHEBI:29035"/>
    </cofactor>
</comment>
<dbReference type="SMART" id="SM00532">
    <property type="entry name" value="LIGANc"/>
    <property type="match status" value="1"/>
</dbReference>
<feature type="active site" description="N6-AMP-lysine intermediate" evidence="14">
    <location>
        <position position="110"/>
    </location>
</feature>
<evidence type="ECO:0000256" key="1">
    <source>
        <dbReference type="ARBA" id="ARBA00004067"/>
    </source>
</evidence>
<evidence type="ECO:0000313" key="17">
    <source>
        <dbReference type="Proteomes" id="UP000503482"/>
    </source>
</evidence>
<dbReference type="InterPro" id="IPR003583">
    <property type="entry name" value="Hlx-hairpin-Hlx_DNA-bd_motif"/>
</dbReference>
<keyword evidence="8 14" id="KW-0862">Zinc</keyword>
<dbReference type="AlphaFoldDB" id="A0AAE7BBD0"/>
<dbReference type="SUPFAM" id="SSF47781">
    <property type="entry name" value="RuvA domain 2-like"/>
    <property type="match status" value="1"/>
</dbReference>
<dbReference type="Pfam" id="PF12826">
    <property type="entry name" value="HHH_2"/>
    <property type="match status" value="1"/>
</dbReference>
<organism evidence="16 17">
    <name type="scientific">Arcobacter venerupis</name>
    <dbReference type="NCBI Taxonomy" id="1054033"/>
    <lineage>
        <taxon>Bacteria</taxon>
        <taxon>Pseudomonadati</taxon>
        <taxon>Campylobacterota</taxon>
        <taxon>Epsilonproteobacteria</taxon>
        <taxon>Campylobacterales</taxon>
        <taxon>Arcobacteraceae</taxon>
        <taxon>Arcobacter</taxon>
    </lineage>
</organism>
<evidence type="ECO:0000259" key="15">
    <source>
        <dbReference type="PROSITE" id="PS50172"/>
    </source>
</evidence>
<evidence type="ECO:0000256" key="3">
    <source>
        <dbReference type="ARBA" id="ARBA00013308"/>
    </source>
</evidence>
<dbReference type="SMART" id="SM00278">
    <property type="entry name" value="HhH1"/>
    <property type="match status" value="3"/>
</dbReference>
<dbReference type="Pfam" id="PF00533">
    <property type="entry name" value="BRCT"/>
    <property type="match status" value="1"/>
</dbReference>
<comment type="caution">
    <text evidence="14">Lacks conserved residue(s) required for the propagation of feature annotation.</text>
</comment>
<dbReference type="InterPro" id="IPR036420">
    <property type="entry name" value="BRCT_dom_sf"/>
</dbReference>
<dbReference type="InterPro" id="IPR001679">
    <property type="entry name" value="DNA_ligase"/>
</dbReference>
<dbReference type="SUPFAM" id="SSF52113">
    <property type="entry name" value="BRCT domain"/>
    <property type="match status" value="1"/>
</dbReference>
<dbReference type="FunFam" id="2.40.50.140:FF:000012">
    <property type="entry name" value="DNA ligase"/>
    <property type="match status" value="1"/>
</dbReference>
<gene>
    <name evidence="14 16" type="primary">ligA</name>
    <name evidence="16" type="ORF">AVENP_1718</name>
</gene>
<dbReference type="EC" id="6.5.1.2" evidence="2 14"/>
<dbReference type="SUPFAM" id="SSF50249">
    <property type="entry name" value="Nucleic acid-binding proteins"/>
    <property type="match status" value="1"/>
</dbReference>
<feature type="binding site" evidence="14">
    <location>
        <position position="398"/>
    </location>
    <ligand>
        <name>Zn(2+)</name>
        <dbReference type="ChEBI" id="CHEBI:29105"/>
    </ligand>
</feature>
<keyword evidence="7 14" id="KW-0227">DNA damage</keyword>
<evidence type="ECO:0000256" key="9">
    <source>
        <dbReference type="ARBA" id="ARBA00022842"/>
    </source>
</evidence>
<dbReference type="GO" id="GO:0005829">
    <property type="term" value="C:cytosol"/>
    <property type="evidence" value="ECO:0007669"/>
    <property type="project" value="TreeGrafter"/>
</dbReference>
<feature type="binding site" evidence="14">
    <location>
        <begin position="30"/>
        <end position="34"/>
    </location>
    <ligand>
        <name>NAD(+)</name>
        <dbReference type="ChEBI" id="CHEBI:57540"/>
    </ligand>
</feature>
<feature type="binding site" evidence="14">
    <location>
        <position position="419"/>
    </location>
    <ligand>
        <name>Zn(2+)</name>
        <dbReference type="ChEBI" id="CHEBI:29105"/>
    </ligand>
</feature>
<dbReference type="GO" id="GO:0003677">
    <property type="term" value="F:DNA binding"/>
    <property type="evidence" value="ECO:0007669"/>
    <property type="project" value="InterPro"/>
</dbReference>
<dbReference type="GO" id="GO:0046872">
    <property type="term" value="F:metal ion binding"/>
    <property type="evidence" value="ECO:0007669"/>
    <property type="project" value="UniProtKB-KW"/>
</dbReference>
<dbReference type="KEGG" id="avp:AVENP_1718"/>
<feature type="binding site" evidence="14">
    <location>
        <begin position="79"/>
        <end position="80"/>
    </location>
    <ligand>
        <name>NAD(+)</name>
        <dbReference type="ChEBI" id="CHEBI:57540"/>
    </ligand>
</feature>
<keyword evidence="4 14" id="KW-0436">Ligase</keyword>
<evidence type="ECO:0000313" key="16">
    <source>
        <dbReference type="EMBL" id="QKF67264.1"/>
    </source>
</evidence>
<dbReference type="NCBIfam" id="TIGR00575">
    <property type="entry name" value="dnlj"/>
    <property type="match status" value="1"/>
</dbReference>
<dbReference type="InterPro" id="IPR013840">
    <property type="entry name" value="DNAligase_N"/>
</dbReference>
<evidence type="ECO:0000256" key="5">
    <source>
        <dbReference type="ARBA" id="ARBA00022705"/>
    </source>
</evidence>
<dbReference type="EMBL" id="CP053840">
    <property type="protein sequence ID" value="QKF67264.1"/>
    <property type="molecule type" value="Genomic_DNA"/>
</dbReference>
<dbReference type="CDD" id="cd17748">
    <property type="entry name" value="BRCT_DNA_ligase_like"/>
    <property type="match status" value="1"/>
</dbReference>
<keyword evidence="14" id="KW-0464">Manganese</keyword>
<feature type="domain" description="BRCT" evidence="15">
    <location>
        <begin position="573"/>
        <end position="648"/>
    </location>
</feature>
<feature type="binding site" evidence="14">
    <location>
        <position position="401"/>
    </location>
    <ligand>
        <name>Zn(2+)</name>
        <dbReference type="ChEBI" id="CHEBI:29105"/>
    </ligand>
</feature>
<dbReference type="InterPro" id="IPR004150">
    <property type="entry name" value="NAD_DNA_ligase_OB"/>
</dbReference>
<keyword evidence="6 14" id="KW-0479">Metal-binding</keyword>
<feature type="binding site" evidence="14">
    <location>
        <position position="165"/>
    </location>
    <ligand>
        <name>NAD(+)</name>
        <dbReference type="ChEBI" id="CHEBI:57540"/>
    </ligand>
</feature>
<evidence type="ECO:0000256" key="13">
    <source>
        <dbReference type="ARBA" id="ARBA00060881"/>
    </source>
</evidence>
<comment type="similarity">
    <text evidence="13 14">Belongs to the NAD-dependent DNA ligase family. LigA subfamily.</text>
</comment>
<dbReference type="HAMAP" id="MF_01588">
    <property type="entry name" value="DNA_ligase_A"/>
    <property type="match status" value="1"/>
</dbReference>
<evidence type="ECO:0000256" key="4">
    <source>
        <dbReference type="ARBA" id="ARBA00022598"/>
    </source>
</evidence>
<dbReference type="Pfam" id="PF03120">
    <property type="entry name" value="OB_DNA_ligase"/>
    <property type="match status" value="1"/>
</dbReference>
<keyword evidence="9 14" id="KW-0460">Magnesium</keyword>
<feature type="binding site" evidence="14">
    <location>
        <position position="131"/>
    </location>
    <ligand>
        <name>NAD(+)</name>
        <dbReference type="ChEBI" id="CHEBI:57540"/>
    </ligand>
</feature>
<dbReference type="SUPFAM" id="SSF56091">
    <property type="entry name" value="DNA ligase/mRNA capping enzyme, catalytic domain"/>
    <property type="match status" value="1"/>
</dbReference>
<dbReference type="FunFam" id="1.10.150.20:FF:000007">
    <property type="entry name" value="DNA ligase"/>
    <property type="match status" value="1"/>
</dbReference>
<reference evidence="16 17" key="1">
    <citation type="submission" date="2020-05" db="EMBL/GenBank/DDBJ databases">
        <title>Complete genome sequencing of Campylobacter and Arcobacter type strains.</title>
        <authorList>
            <person name="Miller W.G."/>
            <person name="Yee E."/>
        </authorList>
    </citation>
    <scope>NUCLEOTIDE SEQUENCE [LARGE SCALE GENOMIC DNA]</scope>
    <source>
        <strain evidence="16 17">LMG 26156</strain>
    </source>
</reference>
<dbReference type="GO" id="GO:0006260">
    <property type="term" value="P:DNA replication"/>
    <property type="evidence" value="ECO:0007669"/>
    <property type="project" value="UniProtKB-KW"/>
</dbReference>
<dbReference type="PROSITE" id="PS50172">
    <property type="entry name" value="BRCT"/>
    <property type="match status" value="1"/>
</dbReference>